<organism evidence="1 2">
    <name type="scientific">Methylobacterium trifolii</name>
    <dbReference type="NCBI Taxonomy" id="1003092"/>
    <lineage>
        <taxon>Bacteria</taxon>
        <taxon>Pseudomonadati</taxon>
        <taxon>Pseudomonadota</taxon>
        <taxon>Alphaproteobacteria</taxon>
        <taxon>Hyphomicrobiales</taxon>
        <taxon>Methylobacteriaceae</taxon>
        <taxon>Methylobacterium</taxon>
    </lineage>
</organism>
<protein>
    <submittedName>
        <fullName evidence="1">Uncharacterized protein</fullName>
    </submittedName>
</protein>
<evidence type="ECO:0000313" key="2">
    <source>
        <dbReference type="Proteomes" id="UP001055057"/>
    </source>
</evidence>
<sequence>MMMVAEKKIARFTSAPAMAMVPSRPVRPPGAGCPSECSGSARWRKTFSTMMTVASTIRPKSMAPSDRRLAESPRTTRIRMAKPSAKGIVAATMIALRRLPRNSHCTTKTSTTPKTRLCITVCVVVWISPERS</sequence>
<evidence type="ECO:0000313" key="1">
    <source>
        <dbReference type="EMBL" id="GJE62360.1"/>
    </source>
</evidence>
<reference evidence="1" key="2">
    <citation type="submission" date="2021-08" db="EMBL/GenBank/DDBJ databases">
        <authorList>
            <person name="Tani A."/>
            <person name="Ola A."/>
            <person name="Ogura Y."/>
            <person name="Katsura K."/>
            <person name="Hayashi T."/>
        </authorList>
    </citation>
    <scope>NUCLEOTIDE SEQUENCE</scope>
    <source>
        <strain evidence="1">DSM 23632</strain>
    </source>
</reference>
<dbReference type="Proteomes" id="UP001055057">
    <property type="component" value="Unassembled WGS sequence"/>
</dbReference>
<dbReference type="EMBL" id="BPRB01000311">
    <property type="protein sequence ID" value="GJE62360.1"/>
    <property type="molecule type" value="Genomic_DNA"/>
</dbReference>
<accession>A0ABQ4U9E7</accession>
<proteinExistence type="predicted"/>
<gene>
    <name evidence="1" type="ORF">MPOCJGCO_4493</name>
</gene>
<name>A0ABQ4U9E7_9HYPH</name>
<reference evidence="1" key="1">
    <citation type="journal article" date="2021" name="Front. Microbiol.">
        <title>Comprehensive Comparative Genomics and Phenotyping of Methylobacterium Species.</title>
        <authorList>
            <person name="Alessa O."/>
            <person name="Ogura Y."/>
            <person name="Fujitani Y."/>
            <person name="Takami H."/>
            <person name="Hayashi T."/>
            <person name="Sahin N."/>
            <person name="Tani A."/>
        </authorList>
    </citation>
    <scope>NUCLEOTIDE SEQUENCE</scope>
    <source>
        <strain evidence="1">DSM 23632</strain>
    </source>
</reference>
<keyword evidence="2" id="KW-1185">Reference proteome</keyword>
<comment type="caution">
    <text evidence="1">The sequence shown here is derived from an EMBL/GenBank/DDBJ whole genome shotgun (WGS) entry which is preliminary data.</text>
</comment>